<comment type="subcellular location">
    <subcellularLocation>
        <location evidence="1">Endomembrane system</location>
        <topology evidence="1">Multi-pass membrane protein</topology>
    </subcellularLocation>
</comment>
<feature type="domain" description="DUF1232" evidence="5">
    <location>
        <begin position="47"/>
        <end position="83"/>
    </location>
</feature>
<protein>
    <submittedName>
        <fullName evidence="6">DUF1232 domain-containing protein</fullName>
    </submittedName>
</protein>
<evidence type="ECO:0000256" key="4">
    <source>
        <dbReference type="ARBA" id="ARBA00023136"/>
    </source>
</evidence>
<dbReference type="InterPro" id="IPR010652">
    <property type="entry name" value="DUF1232"/>
</dbReference>
<accession>A0A849HE07</accession>
<evidence type="ECO:0000256" key="1">
    <source>
        <dbReference type="ARBA" id="ARBA00004127"/>
    </source>
</evidence>
<sequence>MFRTLASAIRTAARPGSPSMQDRLAAVPRLIRATFTGEYHGATKGRLFLIAAAVAYVVSPVDFVPEALLGVFGLADDAFVVSWIAAAVINETESFLAWERATPSGRSGGARSAWGAATDEPVYSKVVR</sequence>
<evidence type="ECO:0000313" key="6">
    <source>
        <dbReference type="EMBL" id="NNM45349.1"/>
    </source>
</evidence>
<dbReference type="EMBL" id="JABEPQ010000001">
    <property type="protein sequence ID" value="NNM45349.1"/>
    <property type="molecule type" value="Genomic_DNA"/>
</dbReference>
<evidence type="ECO:0000256" key="3">
    <source>
        <dbReference type="ARBA" id="ARBA00022989"/>
    </source>
</evidence>
<proteinExistence type="predicted"/>
<evidence type="ECO:0000259" key="5">
    <source>
        <dbReference type="Pfam" id="PF06803"/>
    </source>
</evidence>
<name>A0A849HE07_9MICO</name>
<keyword evidence="4" id="KW-0472">Membrane</keyword>
<keyword evidence="3" id="KW-1133">Transmembrane helix</keyword>
<dbReference type="AlphaFoldDB" id="A0A849HE07"/>
<comment type="caution">
    <text evidence="6">The sequence shown here is derived from an EMBL/GenBank/DDBJ whole genome shotgun (WGS) entry which is preliminary data.</text>
</comment>
<reference evidence="6 7" key="1">
    <citation type="submission" date="2020-04" db="EMBL/GenBank/DDBJ databases">
        <title>Knoellia sp. isolate from air conditioner.</title>
        <authorList>
            <person name="Chea S."/>
            <person name="Kim D.-U."/>
        </authorList>
    </citation>
    <scope>NUCLEOTIDE SEQUENCE [LARGE SCALE GENOMIC DNA]</scope>
    <source>
        <strain evidence="6 7">DB2414S</strain>
    </source>
</reference>
<gene>
    <name evidence="6" type="ORF">HJG52_04930</name>
</gene>
<dbReference type="GO" id="GO:0012505">
    <property type="term" value="C:endomembrane system"/>
    <property type="evidence" value="ECO:0007669"/>
    <property type="project" value="UniProtKB-SubCell"/>
</dbReference>
<keyword evidence="2" id="KW-0812">Transmembrane</keyword>
<dbReference type="Proteomes" id="UP000588586">
    <property type="component" value="Unassembled WGS sequence"/>
</dbReference>
<evidence type="ECO:0000256" key="2">
    <source>
        <dbReference type="ARBA" id="ARBA00022692"/>
    </source>
</evidence>
<dbReference type="Pfam" id="PF06803">
    <property type="entry name" value="DUF1232"/>
    <property type="match status" value="1"/>
</dbReference>
<organism evidence="6 7">
    <name type="scientific">Knoellia koreensis</name>
    <dbReference type="NCBI Taxonomy" id="2730921"/>
    <lineage>
        <taxon>Bacteria</taxon>
        <taxon>Bacillati</taxon>
        <taxon>Actinomycetota</taxon>
        <taxon>Actinomycetes</taxon>
        <taxon>Micrococcales</taxon>
        <taxon>Intrasporangiaceae</taxon>
        <taxon>Knoellia</taxon>
    </lineage>
</organism>
<evidence type="ECO:0000313" key="7">
    <source>
        <dbReference type="Proteomes" id="UP000588586"/>
    </source>
</evidence>
<keyword evidence="7" id="KW-1185">Reference proteome</keyword>